<organism evidence="2 3">
    <name type="scientific">Colletotrichum asianum</name>
    <dbReference type="NCBI Taxonomy" id="702518"/>
    <lineage>
        <taxon>Eukaryota</taxon>
        <taxon>Fungi</taxon>
        <taxon>Dikarya</taxon>
        <taxon>Ascomycota</taxon>
        <taxon>Pezizomycotina</taxon>
        <taxon>Sordariomycetes</taxon>
        <taxon>Hypocreomycetidae</taxon>
        <taxon>Glomerellales</taxon>
        <taxon>Glomerellaceae</taxon>
        <taxon>Colletotrichum</taxon>
        <taxon>Colletotrichum gloeosporioides species complex</taxon>
    </lineage>
</organism>
<keyword evidence="3" id="KW-1185">Reference proteome</keyword>
<dbReference type="EMBL" id="WOWK01000056">
    <property type="protein sequence ID" value="KAF0322996.1"/>
    <property type="molecule type" value="Genomic_DNA"/>
</dbReference>
<name>A0A8H3W5V5_9PEZI</name>
<comment type="caution">
    <text evidence="2">The sequence shown here is derived from an EMBL/GenBank/DDBJ whole genome shotgun (WGS) entry which is preliminary data.</text>
</comment>
<evidence type="ECO:0000313" key="2">
    <source>
        <dbReference type="EMBL" id="KAF0322996.1"/>
    </source>
</evidence>
<dbReference type="AlphaFoldDB" id="A0A8H3W5V5"/>
<feature type="region of interest" description="Disordered" evidence="1">
    <location>
        <begin position="1"/>
        <end position="23"/>
    </location>
</feature>
<proteinExistence type="predicted"/>
<evidence type="ECO:0000313" key="3">
    <source>
        <dbReference type="Proteomes" id="UP000434172"/>
    </source>
</evidence>
<feature type="compositionally biased region" description="Polar residues" evidence="1">
    <location>
        <begin position="1"/>
        <end position="12"/>
    </location>
</feature>
<sequence length="139" mass="15558">MSTISEPSQLTNDAGPKTDGTSSKEELMAVYEQLKDEPGLKSVVSADDHELLTKMFFDRKGLSQEEGEKAAEDAKKLWPTLVTLGMGQVLTGRVMRIISEVAAKLPEDWIFEDEAMGLWLFLMVREAKKHEEDQTPTVE</sequence>
<protein>
    <submittedName>
        <fullName evidence="2">Uncharacterized protein</fullName>
    </submittedName>
</protein>
<dbReference type="OrthoDB" id="4824138at2759"/>
<dbReference type="Proteomes" id="UP000434172">
    <property type="component" value="Unassembled WGS sequence"/>
</dbReference>
<reference evidence="2 3" key="1">
    <citation type="submission" date="2019-12" db="EMBL/GenBank/DDBJ databases">
        <title>A genome sequence resource for the geographically widespread anthracnose pathogen Colletotrichum asianum.</title>
        <authorList>
            <person name="Meng Y."/>
        </authorList>
    </citation>
    <scope>NUCLEOTIDE SEQUENCE [LARGE SCALE GENOMIC DNA]</scope>
    <source>
        <strain evidence="2 3">ICMP 18580</strain>
    </source>
</reference>
<accession>A0A8H3W5V5</accession>
<gene>
    <name evidence="2" type="ORF">GQ607_009759</name>
</gene>
<evidence type="ECO:0000256" key="1">
    <source>
        <dbReference type="SAM" id="MobiDB-lite"/>
    </source>
</evidence>